<organism evidence="1">
    <name type="scientific">mine drainage metagenome</name>
    <dbReference type="NCBI Taxonomy" id="410659"/>
    <lineage>
        <taxon>unclassified sequences</taxon>
        <taxon>metagenomes</taxon>
        <taxon>ecological metagenomes</taxon>
    </lineage>
</organism>
<reference evidence="1" key="2">
    <citation type="journal article" date="2014" name="ISME J.">
        <title>Microbial stratification in low pH oxic and suboxic macroscopic growths along an acid mine drainage.</title>
        <authorList>
            <person name="Mendez-Garcia C."/>
            <person name="Mesa V."/>
            <person name="Sprenger R.R."/>
            <person name="Richter M."/>
            <person name="Diez M.S."/>
            <person name="Solano J."/>
            <person name="Bargiela R."/>
            <person name="Golyshina O.V."/>
            <person name="Manteca A."/>
            <person name="Ramos J.L."/>
            <person name="Gallego J.R."/>
            <person name="Llorente I."/>
            <person name="Martins Dos Santos V.A."/>
            <person name="Jensen O.N."/>
            <person name="Pelaez A.I."/>
            <person name="Sanchez J."/>
            <person name="Ferrer M."/>
        </authorList>
    </citation>
    <scope>NUCLEOTIDE SEQUENCE</scope>
</reference>
<gene>
    <name evidence="1" type="ORF">B1B_00114</name>
</gene>
<evidence type="ECO:0000313" key="1">
    <source>
        <dbReference type="EMBL" id="EQD79624.1"/>
    </source>
</evidence>
<comment type="caution">
    <text evidence="1">The sequence shown here is derived from an EMBL/GenBank/DDBJ whole genome shotgun (WGS) entry which is preliminary data.</text>
</comment>
<reference evidence="1" key="1">
    <citation type="submission" date="2013-08" db="EMBL/GenBank/DDBJ databases">
        <authorList>
            <person name="Mendez C."/>
            <person name="Richter M."/>
            <person name="Ferrer M."/>
            <person name="Sanchez J."/>
        </authorList>
    </citation>
    <scope>NUCLEOTIDE SEQUENCE</scope>
</reference>
<dbReference type="AlphaFoldDB" id="T1DE25"/>
<accession>T1DE25</accession>
<name>T1DE25_9ZZZZ</name>
<protein>
    <submittedName>
        <fullName evidence="1">Uncharacterized protein</fullName>
    </submittedName>
</protein>
<dbReference type="EMBL" id="AUZY01000086">
    <property type="protein sequence ID" value="EQD79624.1"/>
    <property type="molecule type" value="Genomic_DNA"/>
</dbReference>
<proteinExistence type="predicted"/>
<sequence length="67" mass="7620">MRKLRIEDTDLMRIAIQQEIGRSEESRYDHRLHGLLLVMAGQSCRQVADWFGACLSGCHTQSLDVAC</sequence>